<accession>A0ABV1ITR6</accession>
<name>A0ABV1ITR6_9FIRM</name>
<dbReference type="Proteomes" id="UP001482154">
    <property type="component" value="Unassembled WGS sequence"/>
</dbReference>
<dbReference type="RefSeq" id="WP_349110572.1">
    <property type="nucleotide sequence ID" value="NZ_JBBNIN010000006.1"/>
</dbReference>
<feature type="transmembrane region" description="Helical" evidence="1">
    <location>
        <begin position="520"/>
        <end position="542"/>
    </location>
</feature>
<evidence type="ECO:0000313" key="4">
    <source>
        <dbReference type="Proteomes" id="UP001482154"/>
    </source>
</evidence>
<keyword evidence="1" id="KW-0472">Membrane</keyword>
<keyword evidence="4" id="KW-1185">Reference proteome</keyword>
<organism evidence="3 4">
    <name type="scientific">Anaerostipes amylophilus</name>
    <dbReference type="NCBI Taxonomy" id="2981779"/>
    <lineage>
        <taxon>Bacteria</taxon>
        <taxon>Bacillati</taxon>
        <taxon>Bacillota</taxon>
        <taxon>Clostridia</taxon>
        <taxon>Lachnospirales</taxon>
        <taxon>Lachnospiraceae</taxon>
        <taxon>Anaerostipes</taxon>
    </lineage>
</organism>
<evidence type="ECO:0000256" key="2">
    <source>
        <dbReference type="SAM" id="SignalP"/>
    </source>
</evidence>
<evidence type="ECO:0000313" key="3">
    <source>
        <dbReference type="EMBL" id="MEQ2710596.1"/>
    </source>
</evidence>
<keyword evidence="1" id="KW-1133">Transmembrane helix</keyword>
<proteinExistence type="predicted"/>
<gene>
    <name evidence="3" type="ORF">AAAU51_05345</name>
</gene>
<reference evidence="3 4" key="1">
    <citation type="submission" date="2024-04" db="EMBL/GenBank/DDBJ databases">
        <title>Human intestinal bacterial collection.</title>
        <authorList>
            <person name="Pauvert C."/>
            <person name="Hitch T.C.A."/>
            <person name="Clavel T."/>
        </authorList>
    </citation>
    <scope>NUCLEOTIDE SEQUENCE [LARGE SCALE GENOMIC DNA]</scope>
    <source>
        <strain evidence="3 4">CLA-AA-H249</strain>
    </source>
</reference>
<comment type="caution">
    <text evidence="3">The sequence shown here is derived from an EMBL/GenBank/DDBJ whole genome shotgun (WGS) entry which is preliminary data.</text>
</comment>
<evidence type="ECO:0008006" key="5">
    <source>
        <dbReference type="Google" id="ProtNLM"/>
    </source>
</evidence>
<sequence>MKKKVFLLTMLLSLLLLSGCGVNLSSKIKLNKDFSGTRTMSCTFSSRDFNAYFKGSKEDLNKLIKESCPDSLTYTSSSDGENDTYTFYLRFSSLDDYKKKVSDLLNFSPDITYEYGDSPFVNGLIYKENFTSKDLMTWLYTALYEKKYIDKDSSSDLWDLKTTQISFLGKTYETKDKININEMTYVPLSSIDIDTITEKSGKLTRKIKFNIPQKTLDQNSGKIRSYFDRNDITWENTSDGKILCISFNANNFSDLAQKTRSVLHSKSSFGTYNSTCSEDNPFKLKINYKESLDVSNFLSKKGSVPVTYTFNGKQIFNDSIKDKEISFTSSITQPISKYEIAVVWNTSKDIRRKVSFSFRKMITTHQLSILKKQFQGPTISDVTLSGTKTITLSFVQTGSISECNKDFSALFKNSAMTAKEHFSLTAGRKINFSDKIALPFNENGKKLSGHYIFASINPKESISVSITPAHNVKNKTKQNTSTKTISELVHSDENIHDLCDFELTGNSFQANYQGNTAASFWMNVLKWGIPVIVLILILLFLFRKKATIHDMFHTIKQSLSEKINTFIDKINKL</sequence>
<keyword evidence="2" id="KW-0732">Signal</keyword>
<dbReference type="EMBL" id="JBBNIN010000006">
    <property type="protein sequence ID" value="MEQ2710596.1"/>
    <property type="molecule type" value="Genomic_DNA"/>
</dbReference>
<keyword evidence="1" id="KW-0812">Transmembrane</keyword>
<evidence type="ECO:0000256" key="1">
    <source>
        <dbReference type="SAM" id="Phobius"/>
    </source>
</evidence>
<dbReference type="PROSITE" id="PS51257">
    <property type="entry name" value="PROKAR_LIPOPROTEIN"/>
    <property type="match status" value="1"/>
</dbReference>
<feature type="signal peptide" evidence="2">
    <location>
        <begin position="1"/>
        <end position="18"/>
    </location>
</feature>
<protein>
    <recommendedName>
        <fullName evidence="5">Lipoprotein</fullName>
    </recommendedName>
</protein>
<feature type="chain" id="PRO_5046317866" description="Lipoprotein" evidence="2">
    <location>
        <begin position="19"/>
        <end position="573"/>
    </location>
</feature>